<dbReference type="InterPro" id="IPR002668">
    <property type="entry name" value="CNT_N_dom"/>
</dbReference>
<dbReference type="Proteomes" id="UP000468650">
    <property type="component" value="Unassembled WGS sequence"/>
</dbReference>
<sequence length="581" mass="63261">MRFKIIALILLLLTTTIFVVGVFVTEEPQTESQSEYSAPTAGLYSFHSISNKADSALLPVGKKDSILLSSDSTFAYFLAAKNNLYAEGTWFESSGTLTFSYTAPSDTTRYYSIVEQSDTALIFSEGNVVFSFRRPKYKPPFIQNNEVNFSFSLNHIGRGMMGMFLLVTVGFIFSTNRRKIRWGQIGVGLLLQLLIAYGILHVEWVQDMFVGVSKLFVEILGFTREGSLFLFGSLIEDEASFGYIFAFQVLPTVIFFSALTSLFYYYGILQKVVYVFAWVMRNTMRLSGAESLAAAGNIFLGQTEAPLLVKPYIAGMTKSELLCLMSGGMATIAGGVLAAFIGFLGGGNEAQELYFANHLLAASVMSAPAAIIAAKLLVPETKEVNRDMHISKATIGKSWLEAIANGTTEGLKLAVNVGAMLLVFTAFIYGFNAILSDIIGEYTGLNEWAASVSEGRYDSFSLQFILGYTLAPLTWLMGVDGSDIYVVGQLLGEKTILNEFYAYTSMADMLNEGQFIHKRSAMIATYILCGFANFASIGIQIGGIGALAPSRKSELSKLGLRALLAGTMASLFTAVLVGMLT</sequence>
<dbReference type="GO" id="GO:0015293">
    <property type="term" value="F:symporter activity"/>
    <property type="evidence" value="ECO:0007669"/>
    <property type="project" value="TreeGrafter"/>
</dbReference>
<feature type="domain" description="Concentrative nucleoside transporter N-terminal" evidence="8">
    <location>
        <begin position="161"/>
        <end position="234"/>
    </location>
</feature>
<reference evidence="11 12" key="1">
    <citation type="submission" date="2019-09" db="EMBL/GenBank/DDBJ databases">
        <title>Genomes of family Cryomorphaceae.</title>
        <authorList>
            <person name="Bowman J.P."/>
        </authorList>
    </citation>
    <scope>NUCLEOTIDE SEQUENCE [LARGE SCALE GENOMIC DNA]</scope>
    <source>
        <strain evidence="11 12">LMG 25704</strain>
    </source>
</reference>
<name>A0A6N6RK13_9FLAO</name>
<organism evidence="11 12">
    <name type="scientific">Phaeocystidibacter luteus</name>
    <dbReference type="NCBI Taxonomy" id="911197"/>
    <lineage>
        <taxon>Bacteria</taxon>
        <taxon>Pseudomonadati</taxon>
        <taxon>Bacteroidota</taxon>
        <taxon>Flavobacteriia</taxon>
        <taxon>Flavobacteriales</taxon>
        <taxon>Phaeocystidibacteraceae</taxon>
        <taxon>Phaeocystidibacter</taxon>
    </lineage>
</organism>
<evidence type="ECO:0000259" key="9">
    <source>
        <dbReference type="Pfam" id="PF07662"/>
    </source>
</evidence>
<keyword evidence="5 7" id="KW-1133">Transmembrane helix</keyword>
<feature type="transmembrane region" description="Helical" evidence="7">
    <location>
        <begin position="243"/>
        <end position="266"/>
    </location>
</feature>
<feature type="domain" description="Concentrative nucleoside transporter C-terminal" evidence="9">
    <location>
        <begin position="358"/>
        <end position="578"/>
    </location>
</feature>
<dbReference type="GO" id="GO:0005337">
    <property type="term" value="F:nucleoside transmembrane transporter activity"/>
    <property type="evidence" value="ECO:0007669"/>
    <property type="project" value="InterPro"/>
</dbReference>
<feature type="transmembrane region" description="Helical" evidence="7">
    <location>
        <begin position="321"/>
        <end position="343"/>
    </location>
</feature>
<protein>
    <submittedName>
        <fullName evidence="11">Na+ dependent nucleoside transporter</fullName>
    </submittedName>
</protein>
<dbReference type="InterPro" id="IPR008276">
    <property type="entry name" value="C_nuclsd_transpt"/>
</dbReference>
<comment type="caution">
    <text evidence="11">The sequence shown here is derived from an EMBL/GenBank/DDBJ whole genome shotgun (WGS) entry which is preliminary data.</text>
</comment>
<dbReference type="OrthoDB" id="9766455at2"/>
<evidence type="ECO:0000256" key="3">
    <source>
        <dbReference type="ARBA" id="ARBA00022475"/>
    </source>
</evidence>
<keyword evidence="3" id="KW-1003">Cell membrane</keyword>
<dbReference type="Pfam" id="PF07662">
    <property type="entry name" value="Nucleos_tra2_C"/>
    <property type="match status" value="1"/>
</dbReference>
<comment type="similarity">
    <text evidence="2">Belongs to the concentrative nucleoside transporter (CNT) (TC 2.A.41) family.</text>
</comment>
<feature type="transmembrane region" description="Helical" evidence="7">
    <location>
        <begin position="523"/>
        <end position="548"/>
    </location>
</feature>
<feature type="transmembrane region" description="Helical" evidence="7">
    <location>
        <begin position="155"/>
        <end position="173"/>
    </location>
</feature>
<evidence type="ECO:0000313" key="12">
    <source>
        <dbReference type="Proteomes" id="UP000468650"/>
    </source>
</evidence>
<evidence type="ECO:0000259" key="8">
    <source>
        <dbReference type="Pfam" id="PF01773"/>
    </source>
</evidence>
<accession>A0A6N6RK13</accession>
<dbReference type="EMBL" id="WBVO01000002">
    <property type="protein sequence ID" value="KAB2814110.1"/>
    <property type="molecule type" value="Genomic_DNA"/>
</dbReference>
<feature type="transmembrane region" description="Helical" evidence="7">
    <location>
        <begin position="355"/>
        <end position="378"/>
    </location>
</feature>
<proteinExistence type="inferred from homology"/>
<dbReference type="AlphaFoldDB" id="A0A6N6RK13"/>
<evidence type="ECO:0000313" key="11">
    <source>
        <dbReference type="EMBL" id="KAB2814110.1"/>
    </source>
</evidence>
<evidence type="ECO:0000256" key="7">
    <source>
        <dbReference type="SAM" id="Phobius"/>
    </source>
</evidence>
<dbReference type="InterPro" id="IPR011657">
    <property type="entry name" value="CNT_C_dom"/>
</dbReference>
<evidence type="ECO:0000256" key="4">
    <source>
        <dbReference type="ARBA" id="ARBA00022692"/>
    </source>
</evidence>
<dbReference type="PANTHER" id="PTHR10590">
    <property type="entry name" value="SODIUM/NUCLEOSIDE COTRANSPORTER"/>
    <property type="match status" value="1"/>
</dbReference>
<evidence type="ECO:0000256" key="6">
    <source>
        <dbReference type="ARBA" id="ARBA00023136"/>
    </source>
</evidence>
<keyword evidence="12" id="KW-1185">Reference proteome</keyword>
<dbReference type="Pfam" id="PF07670">
    <property type="entry name" value="Gate"/>
    <property type="match status" value="1"/>
</dbReference>
<dbReference type="GO" id="GO:0005886">
    <property type="term" value="C:plasma membrane"/>
    <property type="evidence" value="ECO:0007669"/>
    <property type="project" value="UniProtKB-SubCell"/>
</dbReference>
<dbReference type="RefSeq" id="WP_151666778.1">
    <property type="nucleotide sequence ID" value="NZ_WBVO01000002.1"/>
</dbReference>
<evidence type="ECO:0000256" key="1">
    <source>
        <dbReference type="ARBA" id="ARBA00004651"/>
    </source>
</evidence>
<comment type="subcellular location">
    <subcellularLocation>
        <location evidence="1">Cell membrane</location>
        <topology evidence="1">Multi-pass membrane protein</topology>
    </subcellularLocation>
</comment>
<keyword evidence="4 7" id="KW-0812">Transmembrane</keyword>
<feature type="domain" description="Nucleoside transporter/FeoB GTPase Gate" evidence="10">
    <location>
        <begin position="246"/>
        <end position="345"/>
    </location>
</feature>
<dbReference type="InterPro" id="IPR011642">
    <property type="entry name" value="Gate_dom"/>
</dbReference>
<evidence type="ECO:0000259" key="10">
    <source>
        <dbReference type="Pfam" id="PF07670"/>
    </source>
</evidence>
<dbReference type="Pfam" id="PF01773">
    <property type="entry name" value="Nucleos_tra2_N"/>
    <property type="match status" value="1"/>
</dbReference>
<evidence type="ECO:0000256" key="5">
    <source>
        <dbReference type="ARBA" id="ARBA00022989"/>
    </source>
</evidence>
<dbReference type="PANTHER" id="PTHR10590:SF4">
    <property type="entry name" value="SOLUTE CARRIER FAMILY 28 MEMBER 3"/>
    <property type="match status" value="1"/>
</dbReference>
<keyword evidence="6 7" id="KW-0472">Membrane</keyword>
<evidence type="ECO:0000256" key="2">
    <source>
        <dbReference type="ARBA" id="ARBA00009033"/>
    </source>
</evidence>
<feature type="transmembrane region" description="Helical" evidence="7">
    <location>
        <begin position="560"/>
        <end position="580"/>
    </location>
</feature>
<gene>
    <name evidence="11" type="ORF">F8C67_05360</name>
</gene>
<feature type="transmembrane region" description="Helical" evidence="7">
    <location>
        <begin position="185"/>
        <end position="202"/>
    </location>
</feature>
<feature type="transmembrane region" description="Helical" evidence="7">
    <location>
        <begin position="413"/>
        <end position="435"/>
    </location>
</feature>